<protein>
    <recommendedName>
        <fullName evidence="4">DUF3533 domain-containing protein</fullName>
    </recommendedName>
</protein>
<dbReference type="RefSeq" id="WP_306992134.1">
    <property type="nucleotide sequence ID" value="NZ_JAUSUT010000001.1"/>
</dbReference>
<feature type="transmembrane region" description="Helical" evidence="1">
    <location>
        <begin position="255"/>
        <end position="273"/>
    </location>
</feature>
<dbReference type="Proteomes" id="UP001229651">
    <property type="component" value="Unassembled WGS sequence"/>
</dbReference>
<proteinExistence type="predicted"/>
<reference evidence="2 3" key="1">
    <citation type="submission" date="2023-07" db="EMBL/GenBank/DDBJ databases">
        <title>Sequencing the genomes of 1000 actinobacteria strains.</title>
        <authorList>
            <person name="Klenk H.-P."/>
        </authorList>
    </citation>
    <scope>NUCLEOTIDE SEQUENCE [LARGE SCALE GENOMIC DNA]</scope>
    <source>
        <strain evidence="2 3">DSM 45805</strain>
    </source>
</reference>
<evidence type="ECO:0000313" key="2">
    <source>
        <dbReference type="EMBL" id="MDQ0379016.1"/>
    </source>
</evidence>
<evidence type="ECO:0008006" key="4">
    <source>
        <dbReference type="Google" id="ProtNLM"/>
    </source>
</evidence>
<feature type="transmembrane region" description="Helical" evidence="1">
    <location>
        <begin position="321"/>
        <end position="341"/>
    </location>
</feature>
<feature type="transmembrane region" description="Helical" evidence="1">
    <location>
        <begin position="34"/>
        <end position="54"/>
    </location>
</feature>
<feature type="transmembrane region" description="Helical" evidence="1">
    <location>
        <begin position="227"/>
        <end position="248"/>
    </location>
</feature>
<evidence type="ECO:0000313" key="3">
    <source>
        <dbReference type="Proteomes" id="UP001229651"/>
    </source>
</evidence>
<gene>
    <name evidence="2" type="ORF">FB470_003010</name>
</gene>
<keyword evidence="1" id="KW-0812">Transmembrane</keyword>
<organism evidence="2 3">
    <name type="scientific">Amycolatopsis thermophila</name>
    <dbReference type="NCBI Taxonomy" id="206084"/>
    <lineage>
        <taxon>Bacteria</taxon>
        <taxon>Bacillati</taxon>
        <taxon>Actinomycetota</taxon>
        <taxon>Actinomycetes</taxon>
        <taxon>Pseudonocardiales</taxon>
        <taxon>Pseudonocardiaceae</taxon>
        <taxon>Amycolatopsis</taxon>
    </lineage>
</organism>
<feature type="transmembrane region" description="Helical" evidence="1">
    <location>
        <begin position="167"/>
        <end position="188"/>
    </location>
</feature>
<accession>A0ABU0EUQ6</accession>
<sequence>MATEDTDPPAASAAPEPPGGLAADLRDAIAPRTVLLVIGVLLLQLGFILSYVGAFHSPAPHRVAVAVVGPQQTVDRINAIEGTPIEASVSTGADEARQRILTRDVQAAYVVDTAGTTDTLLVATAGGPALATAVEQVFTQLGAAQHRGLTVQDLVAPQPGDGRGLTAFYAVVGWLVGGYLAAAALGIAKGARPATLRRAAIRLAAMVPYAIVSGLGGALVVDQLLGALTGHFVSVWWIGAALTFAAATVTMAFQVLFGVIGVGITVLIFVILGNPSAGGAYQTELLPTFWRAIGDALPNGAGTAAIRNEVYFGGHATGRPILVLLIWGVAGLVVTVLASALRIRRENAGDSTTLTG</sequence>
<feature type="transmembrane region" description="Helical" evidence="1">
    <location>
        <begin position="200"/>
        <end position="221"/>
    </location>
</feature>
<dbReference type="EMBL" id="JAUSUT010000001">
    <property type="protein sequence ID" value="MDQ0379016.1"/>
    <property type="molecule type" value="Genomic_DNA"/>
</dbReference>
<name>A0ABU0EUQ6_9PSEU</name>
<keyword evidence="1" id="KW-1133">Transmembrane helix</keyword>
<keyword evidence="3" id="KW-1185">Reference proteome</keyword>
<evidence type="ECO:0000256" key="1">
    <source>
        <dbReference type="SAM" id="Phobius"/>
    </source>
</evidence>
<comment type="caution">
    <text evidence="2">The sequence shown here is derived from an EMBL/GenBank/DDBJ whole genome shotgun (WGS) entry which is preliminary data.</text>
</comment>
<keyword evidence="1" id="KW-0472">Membrane</keyword>